<dbReference type="InterPro" id="IPR036179">
    <property type="entry name" value="Ig-like_dom_sf"/>
</dbReference>
<accession>A0A4W3HNB0</accession>
<dbReference type="SMART" id="SM00407">
    <property type="entry name" value="IGc1"/>
    <property type="match status" value="1"/>
</dbReference>
<proteinExistence type="predicted"/>
<keyword evidence="3" id="KW-1185">Reference proteome</keyword>
<sequence>FCFCPLYRYNSAVTVEWWKLGENEFLQPGSDSRKRFLTQSGEASLQLLSVNLQDSAAYYCGVRYRGRGMTNGTGSSLVVHAPPMQPNIVSDGNSTTSLTLVCETDGFYPEDISVTWYKDDKNVFTVNKRKQLGRDGRGYQVSSSLEETQPVRSGAVYICVVSHLSLK</sequence>
<protein>
    <recommendedName>
        <fullName evidence="1">Ig-like domain-containing protein</fullName>
    </recommendedName>
</protein>
<reference evidence="2" key="5">
    <citation type="submission" date="2025-09" db="UniProtKB">
        <authorList>
            <consortium name="Ensembl"/>
        </authorList>
    </citation>
    <scope>IDENTIFICATION</scope>
</reference>
<dbReference type="PROSITE" id="PS50835">
    <property type="entry name" value="IG_LIKE"/>
    <property type="match status" value="2"/>
</dbReference>
<dbReference type="Ensembl" id="ENSCMIT00000011121.1">
    <property type="protein sequence ID" value="ENSCMIP00000010844.1"/>
    <property type="gene ID" value="ENSCMIG00000005705.1"/>
</dbReference>
<dbReference type="Gene3D" id="2.60.40.10">
    <property type="entry name" value="Immunoglobulins"/>
    <property type="match status" value="2"/>
</dbReference>
<reference evidence="3" key="2">
    <citation type="journal article" date="2007" name="PLoS Biol.">
        <title>Survey sequencing and comparative analysis of the elephant shark (Callorhinchus milii) genome.</title>
        <authorList>
            <person name="Venkatesh B."/>
            <person name="Kirkness E.F."/>
            <person name="Loh Y.H."/>
            <person name="Halpern A.L."/>
            <person name="Lee A.P."/>
            <person name="Johnson J."/>
            <person name="Dandona N."/>
            <person name="Viswanathan L.D."/>
            <person name="Tay A."/>
            <person name="Venter J.C."/>
            <person name="Strausberg R.L."/>
            <person name="Brenner S."/>
        </authorList>
    </citation>
    <scope>NUCLEOTIDE SEQUENCE [LARGE SCALE GENOMIC DNA]</scope>
</reference>
<reference evidence="3" key="1">
    <citation type="journal article" date="2006" name="Science">
        <title>Ancient noncoding elements conserved in the human genome.</title>
        <authorList>
            <person name="Venkatesh B."/>
            <person name="Kirkness E.F."/>
            <person name="Loh Y.H."/>
            <person name="Halpern A.L."/>
            <person name="Lee A.P."/>
            <person name="Johnson J."/>
            <person name="Dandona N."/>
            <person name="Viswanathan L.D."/>
            <person name="Tay A."/>
            <person name="Venter J.C."/>
            <person name="Strausberg R.L."/>
            <person name="Brenner S."/>
        </authorList>
    </citation>
    <scope>NUCLEOTIDE SEQUENCE [LARGE SCALE GENOMIC DNA]</scope>
</reference>
<evidence type="ECO:0000313" key="3">
    <source>
        <dbReference type="Proteomes" id="UP000314986"/>
    </source>
</evidence>
<dbReference type="CDD" id="cd00098">
    <property type="entry name" value="IgC1"/>
    <property type="match status" value="1"/>
</dbReference>
<evidence type="ECO:0000313" key="2">
    <source>
        <dbReference type="Ensembl" id="ENSCMIP00000010844.1"/>
    </source>
</evidence>
<dbReference type="InterPro" id="IPR007110">
    <property type="entry name" value="Ig-like_dom"/>
</dbReference>
<feature type="domain" description="Ig-like" evidence="1">
    <location>
        <begin position="1"/>
        <end position="80"/>
    </location>
</feature>
<dbReference type="SUPFAM" id="SSF48726">
    <property type="entry name" value="Immunoglobulin"/>
    <property type="match status" value="2"/>
</dbReference>
<dbReference type="GO" id="GO:0042734">
    <property type="term" value="C:presynaptic membrane"/>
    <property type="evidence" value="ECO:0007669"/>
    <property type="project" value="TreeGrafter"/>
</dbReference>
<evidence type="ECO:0000259" key="1">
    <source>
        <dbReference type="PROSITE" id="PS50835"/>
    </source>
</evidence>
<dbReference type="InterPro" id="IPR013783">
    <property type="entry name" value="Ig-like_fold"/>
</dbReference>
<name>A0A4W3HNB0_CALMI</name>
<feature type="domain" description="Ig-like" evidence="1">
    <location>
        <begin position="82"/>
        <end position="167"/>
    </location>
</feature>
<dbReference type="PANTHER" id="PTHR45889:SF5">
    <property type="entry name" value="CELL ADHESION MOLECULE 3"/>
    <property type="match status" value="1"/>
</dbReference>
<dbReference type="InterPro" id="IPR003597">
    <property type="entry name" value="Ig_C1-set"/>
</dbReference>
<dbReference type="GO" id="GO:0007156">
    <property type="term" value="P:homophilic cell adhesion via plasma membrane adhesion molecules"/>
    <property type="evidence" value="ECO:0007669"/>
    <property type="project" value="TreeGrafter"/>
</dbReference>
<reference evidence="2" key="4">
    <citation type="submission" date="2025-08" db="UniProtKB">
        <authorList>
            <consortium name="Ensembl"/>
        </authorList>
    </citation>
    <scope>IDENTIFICATION</scope>
</reference>
<dbReference type="InParanoid" id="A0A4W3HNB0"/>
<dbReference type="GeneTree" id="ENSGT00970000196760"/>
<dbReference type="Pfam" id="PF07654">
    <property type="entry name" value="C1-set"/>
    <property type="match status" value="1"/>
</dbReference>
<dbReference type="Proteomes" id="UP000314986">
    <property type="component" value="Unassembled WGS sequence"/>
</dbReference>
<organism evidence="2 3">
    <name type="scientific">Callorhinchus milii</name>
    <name type="common">Ghost shark</name>
    <dbReference type="NCBI Taxonomy" id="7868"/>
    <lineage>
        <taxon>Eukaryota</taxon>
        <taxon>Metazoa</taxon>
        <taxon>Chordata</taxon>
        <taxon>Craniata</taxon>
        <taxon>Vertebrata</taxon>
        <taxon>Chondrichthyes</taxon>
        <taxon>Holocephali</taxon>
        <taxon>Chimaeriformes</taxon>
        <taxon>Callorhinchidae</taxon>
        <taxon>Callorhinchus</taxon>
    </lineage>
</organism>
<dbReference type="AlphaFoldDB" id="A0A4W3HNB0"/>
<reference evidence="3" key="3">
    <citation type="journal article" date="2014" name="Nature">
        <title>Elephant shark genome provides unique insights into gnathostome evolution.</title>
        <authorList>
            <consortium name="International Elephant Shark Genome Sequencing Consortium"/>
            <person name="Venkatesh B."/>
            <person name="Lee A.P."/>
            <person name="Ravi V."/>
            <person name="Maurya A.K."/>
            <person name="Lian M.M."/>
            <person name="Swann J.B."/>
            <person name="Ohta Y."/>
            <person name="Flajnik M.F."/>
            <person name="Sutoh Y."/>
            <person name="Kasahara M."/>
            <person name="Hoon S."/>
            <person name="Gangu V."/>
            <person name="Roy S.W."/>
            <person name="Irimia M."/>
            <person name="Korzh V."/>
            <person name="Kondrychyn I."/>
            <person name="Lim Z.W."/>
            <person name="Tay B.H."/>
            <person name="Tohari S."/>
            <person name="Kong K.W."/>
            <person name="Ho S."/>
            <person name="Lorente-Galdos B."/>
            <person name="Quilez J."/>
            <person name="Marques-Bonet T."/>
            <person name="Raney B.J."/>
            <person name="Ingham P.W."/>
            <person name="Tay A."/>
            <person name="Hillier L.W."/>
            <person name="Minx P."/>
            <person name="Boehm T."/>
            <person name="Wilson R.K."/>
            <person name="Brenner S."/>
            <person name="Warren W.C."/>
        </authorList>
    </citation>
    <scope>NUCLEOTIDE SEQUENCE [LARGE SCALE GENOMIC DNA]</scope>
</reference>
<dbReference type="PANTHER" id="PTHR45889">
    <property type="entry name" value="IG-LIKE DOMAIN-CONTAINING PROTEIN"/>
    <property type="match status" value="1"/>
</dbReference>